<gene>
    <name evidence="2" type="ORF">K491DRAFT_684885</name>
</gene>
<evidence type="ECO:0000256" key="1">
    <source>
        <dbReference type="SAM" id="Phobius"/>
    </source>
</evidence>
<dbReference type="Proteomes" id="UP000799324">
    <property type="component" value="Unassembled WGS sequence"/>
</dbReference>
<keyword evidence="1" id="KW-1133">Transmembrane helix</keyword>
<evidence type="ECO:0000313" key="2">
    <source>
        <dbReference type="EMBL" id="KAF2648208.1"/>
    </source>
</evidence>
<evidence type="ECO:0000313" key="3">
    <source>
        <dbReference type="Proteomes" id="UP000799324"/>
    </source>
</evidence>
<dbReference type="EMBL" id="MU004551">
    <property type="protein sequence ID" value="KAF2648208.1"/>
    <property type="molecule type" value="Genomic_DNA"/>
</dbReference>
<reference evidence="2" key="1">
    <citation type="journal article" date="2020" name="Stud. Mycol.">
        <title>101 Dothideomycetes genomes: a test case for predicting lifestyles and emergence of pathogens.</title>
        <authorList>
            <person name="Haridas S."/>
            <person name="Albert R."/>
            <person name="Binder M."/>
            <person name="Bloem J."/>
            <person name="Labutti K."/>
            <person name="Salamov A."/>
            <person name="Andreopoulos B."/>
            <person name="Baker S."/>
            <person name="Barry K."/>
            <person name="Bills G."/>
            <person name="Bluhm B."/>
            <person name="Cannon C."/>
            <person name="Castanera R."/>
            <person name="Culley D."/>
            <person name="Daum C."/>
            <person name="Ezra D."/>
            <person name="Gonzalez J."/>
            <person name="Henrissat B."/>
            <person name="Kuo A."/>
            <person name="Liang C."/>
            <person name="Lipzen A."/>
            <person name="Lutzoni F."/>
            <person name="Magnuson J."/>
            <person name="Mondo S."/>
            <person name="Nolan M."/>
            <person name="Ohm R."/>
            <person name="Pangilinan J."/>
            <person name="Park H.-J."/>
            <person name="Ramirez L."/>
            <person name="Alfaro M."/>
            <person name="Sun H."/>
            <person name="Tritt A."/>
            <person name="Yoshinaga Y."/>
            <person name="Zwiers L.-H."/>
            <person name="Turgeon B."/>
            <person name="Goodwin S."/>
            <person name="Spatafora J."/>
            <person name="Crous P."/>
            <person name="Grigoriev I."/>
        </authorList>
    </citation>
    <scope>NUCLEOTIDE SEQUENCE</scope>
    <source>
        <strain evidence="2">CBS 122681</strain>
    </source>
</reference>
<dbReference type="AlphaFoldDB" id="A0A6A6SPA9"/>
<keyword evidence="1" id="KW-0812">Transmembrane</keyword>
<feature type="transmembrane region" description="Helical" evidence="1">
    <location>
        <begin position="147"/>
        <end position="171"/>
    </location>
</feature>
<protein>
    <submittedName>
        <fullName evidence="2">Uncharacterized protein</fullName>
    </submittedName>
</protein>
<name>A0A6A6SPA9_9PLEO</name>
<proteinExistence type="predicted"/>
<organism evidence="2 3">
    <name type="scientific">Lophiostoma macrostomum CBS 122681</name>
    <dbReference type="NCBI Taxonomy" id="1314788"/>
    <lineage>
        <taxon>Eukaryota</taxon>
        <taxon>Fungi</taxon>
        <taxon>Dikarya</taxon>
        <taxon>Ascomycota</taxon>
        <taxon>Pezizomycotina</taxon>
        <taxon>Dothideomycetes</taxon>
        <taxon>Pleosporomycetidae</taxon>
        <taxon>Pleosporales</taxon>
        <taxon>Lophiostomataceae</taxon>
        <taxon>Lophiostoma</taxon>
    </lineage>
</organism>
<keyword evidence="1" id="KW-0472">Membrane</keyword>
<keyword evidence="3" id="KW-1185">Reference proteome</keyword>
<sequence>MGQHETRIRDDGKHCTNKGPIYWYCEDGKRCTFDKDVKGHFVCPSKRTARDNITSGPTGKKCTKDGALWYCPDGDQGKICYFDDVMGYQCGDTLALYGTQCVHVPQHGLWHCRDGRTCNFDEAQGYYKCSGTRLAVRGIHMDKGTAIYTSVMAGGIGLFVVAVALLGFGLWRIEKRRRTISNDI</sequence>
<accession>A0A6A6SPA9</accession>